<evidence type="ECO:0000313" key="2">
    <source>
        <dbReference type="EMBL" id="CAL1675322.1"/>
    </source>
</evidence>
<dbReference type="Proteomes" id="UP001497644">
    <property type="component" value="Chromosome 10"/>
</dbReference>
<proteinExistence type="predicted"/>
<name>A0AAV2N6K9_9HYME</name>
<evidence type="ECO:0000256" key="1">
    <source>
        <dbReference type="SAM" id="MobiDB-lite"/>
    </source>
</evidence>
<sequence length="181" mass="20904">MKRTTRTTESIEKLLEEGMEEKRPGERPGEWTQGGTVAGTLLSGFSKRRARPLDGSSAVVCGAECGVRFHPLHPFVRIFPSSDEERRRTINVSVPFRKSWLPGRDKVDLYPFDQREARSAYAGTNLRFRKSTKTSTYVLLAFHLSVGRERDRAEERGMRDLCEIEVARLYRFRYDEQKCRA</sequence>
<evidence type="ECO:0000313" key="3">
    <source>
        <dbReference type="Proteomes" id="UP001497644"/>
    </source>
</evidence>
<feature type="compositionally biased region" description="Basic and acidic residues" evidence="1">
    <location>
        <begin position="17"/>
        <end position="29"/>
    </location>
</feature>
<reference evidence="2" key="1">
    <citation type="submission" date="2024-04" db="EMBL/GenBank/DDBJ databases">
        <authorList>
            <consortium name="Molecular Ecology Group"/>
        </authorList>
    </citation>
    <scope>NUCLEOTIDE SEQUENCE</scope>
</reference>
<gene>
    <name evidence="2" type="ORF">LPLAT_LOCUS1762</name>
</gene>
<feature type="region of interest" description="Disordered" evidence="1">
    <location>
        <begin position="17"/>
        <end position="36"/>
    </location>
</feature>
<dbReference type="AlphaFoldDB" id="A0AAV2N6K9"/>
<dbReference type="EMBL" id="OZ034833">
    <property type="protein sequence ID" value="CAL1675322.1"/>
    <property type="molecule type" value="Genomic_DNA"/>
</dbReference>
<keyword evidence="3" id="KW-1185">Reference proteome</keyword>
<accession>A0AAV2N6K9</accession>
<protein>
    <submittedName>
        <fullName evidence="2">Uncharacterized protein</fullName>
    </submittedName>
</protein>
<organism evidence="2 3">
    <name type="scientific">Lasius platythorax</name>
    <dbReference type="NCBI Taxonomy" id="488582"/>
    <lineage>
        <taxon>Eukaryota</taxon>
        <taxon>Metazoa</taxon>
        <taxon>Ecdysozoa</taxon>
        <taxon>Arthropoda</taxon>
        <taxon>Hexapoda</taxon>
        <taxon>Insecta</taxon>
        <taxon>Pterygota</taxon>
        <taxon>Neoptera</taxon>
        <taxon>Endopterygota</taxon>
        <taxon>Hymenoptera</taxon>
        <taxon>Apocrita</taxon>
        <taxon>Aculeata</taxon>
        <taxon>Formicoidea</taxon>
        <taxon>Formicidae</taxon>
        <taxon>Formicinae</taxon>
        <taxon>Lasius</taxon>
        <taxon>Lasius</taxon>
    </lineage>
</organism>